<sequence length="155" mass="16505">MTAVSGHRRTATVGGKMVEASGRVSGWMTVAGDRLRAAEGGASGRRGAQRERQVARWRATRNNSCFPSRIPSVNGVLELPVNGTRGSSANNYSEGLVEDCKGPLVLPLDAEQAFVKDGMRGDHYATFPDLGLRMAIGIVHVKKSGISNGEETCHP</sequence>
<dbReference type="EMBL" id="JAAALK010000085">
    <property type="protein sequence ID" value="KAG8083192.1"/>
    <property type="molecule type" value="Genomic_DNA"/>
</dbReference>
<dbReference type="AlphaFoldDB" id="A0A8J5VSQ2"/>
<accession>A0A8J5VSQ2</accession>
<organism evidence="1 2">
    <name type="scientific">Zizania palustris</name>
    <name type="common">Northern wild rice</name>
    <dbReference type="NCBI Taxonomy" id="103762"/>
    <lineage>
        <taxon>Eukaryota</taxon>
        <taxon>Viridiplantae</taxon>
        <taxon>Streptophyta</taxon>
        <taxon>Embryophyta</taxon>
        <taxon>Tracheophyta</taxon>
        <taxon>Spermatophyta</taxon>
        <taxon>Magnoliopsida</taxon>
        <taxon>Liliopsida</taxon>
        <taxon>Poales</taxon>
        <taxon>Poaceae</taxon>
        <taxon>BOP clade</taxon>
        <taxon>Oryzoideae</taxon>
        <taxon>Oryzeae</taxon>
        <taxon>Zizaniinae</taxon>
        <taxon>Zizania</taxon>
    </lineage>
</organism>
<comment type="caution">
    <text evidence="1">The sequence shown here is derived from an EMBL/GenBank/DDBJ whole genome shotgun (WGS) entry which is preliminary data.</text>
</comment>
<dbReference type="Proteomes" id="UP000729402">
    <property type="component" value="Unassembled WGS sequence"/>
</dbReference>
<gene>
    <name evidence="1" type="ORF">GUJ93_ZPchr0015g6699</name>
</gene>
<name>A0A8J5VSQ2_ZIZPA</name>
<evidence type="ECO:0000313" key="1">
    <source>
        <dbReference type="EMBL" id="KAG8083192.1"/>
    </source>
</evidence>
<keyword evidence="2" id="KW-1185">Reference proteome</keyword>
<evidence type="ECO:0000313" key="2">
    <source>
        <dbReference type="Proteomes" id="UP000729402"/>
    </source>
</evidence>
<reference evidence="1" key="1">
    <citation type="journal article" date="2021" name="bioRxiv">
        <title>Whole Genome Assembly and Annotation of Northern Wild Rice, Zizania palustris L., Supports a Whole Genome Duplication in the Zizania Genus.</title>
        <authorList>
            <person name="Haas M."/>
            <person name="Kono T."/>
            <person name="Macchietto M."/>
            <person name="Millas R."/>
            <person name="McGilp L."/>
            <person name="Shao M."/>
            <person name="Duquette J."/>
            <person name="Hirsch C.N."/>
            <person name="Kimball J."/>
        </authorList>
    </citation>
    <scope>NUCLEOTIDE SEQUENCE</scope>
    <source>
        <tissue evidence="1">Fresh leaf tissue</tissue>
    </source>
</reference>
<reference evidence="1" key="2">
    <citation type="submission" date="2021-02" db="EMBL/GenBank/DDBJ databases">
        <authorList>
            <person name="Kimball J.A."/>
            <person name="Haas M.W."/>
            <person name="Macchietto M."/>
            <person name="Kono T."/>
            <person name="Duquette J."/>
            <person name="Shao M."/>
        </authorList>
    </citation>
    <scope>NUCLEOTIDE SEQUENCE</scope>
    <source>
        <tissue evidence="1">Fresh leaf tissue</tissue>
    </source>
</reference>
<protein>
    <submittedName>
        <fullName evidence="1">Uncharacterized protein</fullName>
    </submittedName>
</protein>
<proteinExistence type="predicted"/>